<dbReference type="STRING" id="1921510.BSL82_10005"/>
<protein>
    <submittedName>
        <fullName evidence="1">Uncharacterized protein</fullName>
    </submittedName>
</protein>
<sequence length="151" mass="16413">MGWESLDYYPGKRAKKEPLPDGIRVGITGNRKTSHGVIQMTIGANLARKLGLRADRESVALLVGDGAEAGMLAIAWSPHGTGPFAASGKGQGGRFVLRLNHASVGEIFSFDFQPFAVTRVEVLEGRDGQPRRIVFKPDTVIWRRDDLELAA</sequence>
<dbReference type="RefSeq" id="WP_072597274.1">
    <property type="nucleotide sequence ID" value="NZ_CP018221.1"/>
</dbReference>
<dbReference type="AlphaFoldDB" id="A0A1L3ZVC4"/>
<accession>A0A1L3ZVC4</accession>
<gene>
    <name evidence="1" type="ORF">BSL82_10005</name>
</gene>
<reference evidence="2" key="1">
    <citation type="submission" date="2016-11" db="EMBL/GenBank/DDBJ databases">
        <title>Complete Genome Sequence of alachlor-degrading Sphingomonas sp. strain JJ-A5.</title>
        <authorList>
            <person name="Lee H."/>
            <person name="Ka J.-O."/>
        </authorList>
    </citation>
    <scope>NUCLEOTIDE SEQUENCE [LARGE SCALE GENOMIC DNA]</scope>
    <source>
        <strain evidence="2">JJ-A5</strain>
    </source>
</reference>
<dbReference type="KEGG" id="sphj:BSL82_10005"/>
<evidence type="ECO:0000313" key="1">
    <source>
        <dbReference type="EMBL" id="API59606.1"/>
    </source>
</evidence>
<dbReference type="EMBL" id="CP018221">
    <property type="protein sequence ID" value="API59606.1"/>
    <property type="molecule type" value="Genomic_DNA"/>
</dbReference>
<organism evidence="1 2">
    <name type="scientific">Tardibacter chloracetimidivorans</name>
    <dbReference type="NCBI Taxonomy" id="1921510"/>
    <lineage>
        <taxon>Bacteria</taxon>
        <taxon>Pseudomonadati</taxon>
        <taxon>Pseudomonadota</taxon>
        <taxon>Alphaproteobacteria</taxon>
        <taxon>Sphingomonadales</taxon>
        <taxon>Sphingomonadaceae</taxon>
        <taxon>Tardibacter</taxon>
    </lineage>
</organism>
<dbReference type="Proteomes" id="UP000182063">
    <property type="component" value="Chromosome"/>
</dbReference>
<evidence type="ECO:0000313" key="2">
    <source>
        <dbReference type="Proteomes" id="UP000182063"/>
    </source>
</evidence>
<proteinExistence type="predicted"/>
<name>A0A1L3ZVC4_9SPHN</name>
<keyword evidence="2" id="KW-1185">Reference proteome</keyword>